<reference evidence="2 3" key="1">
    <citation type="submission" date="2022-04" db="EMBL/GenBank/DDBJ databases">
        <title>Genome draft of Actinomadura sp. ATCC 31491.</title>
        <authorList>
            <person name="Shi X."/>
            <person name="Du Y."/>
        </authorList>
    </citation>
    <scope>NUCLEOTIDE SEQUENCE [LARGE SCALE GENOMIC DNA]</scope>
    <source>
        <strain evidence="2 3">ATCC 31491</strain>
    </source>
</reference>
<comment type="caution">
    <text evidence="2">The sequence shown here is derived from an EMBL/GenBank/DDBJ whole genome shotgun (WGS) entry which is preliminary data.</text>
</comment>
<gene>
    <name evidence="2" type="ORF">MF672_010870</name>
</gene>
<dbReference type="PROSITE" id="PS50095">
    <property type="entry name" value="PLAT"/>
    <property type="match status" value="1"/>
</dbReference>
<evidence type="ECO:0000313" key="3">
    <source>
        <dbReference type="Proteomes" id="UP001317259"/>
    </source>
</evidence>
<sequence>MSLSTRLELILRASQTSSLDLGAAAYTPQISKTLSLTSGTTAGKADRLFTDRRTLSASATENLDLAASLADAFGATITFAKVKLLYVAASASNSNNVVIGGAGSNGWITPFGDATDKLVLRPGAFVLLGTGAADATGYAVTASTGDILLVANSGAGTSVTYDIAIVGTSA</sequence>
<dbReference type="Proteomes" id="UP001317259">
    <property type="component" value="Unassembled WGS sequence"/>
</dbReference>
<evidence type="ECO:0000313" key="2">
    <source>
        <dbReference type="EMBL" id="MCK2214289.1"/>
    </source>
</evidence>
<dbReference type="RefSeq" id="WP_242380734.1">
    <property type="nucleotide sequence ID" value="NZ_JAKRKC020000001.1"/>
</dbReference>
<organism evidence="2 3">
    <name type="scientific">Actinomadura luzonensis</name>
    <dbReference type="NCBI Taxonomy" id="2805427"/>
    <lineage>
        <taxon>Bacteria</taxon>
        <taxon>Bacillati</taxon>
        <taxon>Actinomycetota</taxon>
        <taxon>Actinomycetes</taxon>
        <taxon>Streptosporangiales</taxon>
        <taxon>Thermomonosporaceae</taxon>
        <taxon>Actinomadura</taxon>
    </lineage>
</organism>
<accession>A0ABT0FPS4</accession>
<keyword evidence="3" id="KW-1185">Reference proteome</keyword>
<proteinExistence type="predicted"/>
<protein>
    <recommendedName>
        <fullName evidence="1">PLAT domain-containing protein</fullName>
    </recommendedName>
</protein>
<name>A0ABT0FPS4_9ACTN</name>
<dbReference type="InterPro" id="IPR001024">
    <property type="entry name" value="PLAT/LH2_dom"/>
</dbReference>
<evidence type="ECO:0000259" key="1">
    <source>
        <dbReference type="PROSITE" id="PS50095"/>
    </source>
</evidence>
<feature type="domain" description="PLAT" evidence="1">
    <location>
        <begin position="136"/>
        <end position="170"/>
    </location>
</feature>
<dbReference type="EMBL" id="JAKRKC020000001">
    <property type="protein sequence ID" value="MCK2214289.1"/>
    <property type="molecule type" value="Genomic_DNA"/>
</dbReference>